<name>A0A9P5T9E9_9AGAM</name>
<keyword evidence="1" id="KW-0812">Transmembrane</keyword>
<organism evidence="2 3">
    <name type="scientific">Russula ochroleuca</name>
    <dbReference type="NCBI Taxonomy" id="152965"/>
    <lineage>
        <taxon>Eukaryota</taxon>
        <taxon>Fungi</taxon>
        <taxon>Dikarya</taxon>
        <taxon>Basidiomycota</taxon>
        <taxon>Agaricomycotina</taxon>
        <taxon>Agaricomycetes</taxon>
        <taxon>Russulales</taxon>
        <taxon>Russulaceae</taxon>
        <taxon>Russula</taxon>
    </lineage>
</organism>
<sequence>MSCPPRMALGMFPRSRKVQSRPLSARLRLFGLIPLIPGRGAALVPFHPRLSRQYHHHHLNLYSRLLASVSASGWCLPMTFRVPTRPRSPETLSGFTHQSRNHYVTPRPRRTWPTESLLCRRNLSHHLLPLLWLLIQAPSHKPSWRQVRNLFPMFIVGYVGGILVANLRRQCADTSSATSVSRRRL</sequence>
<keyword evidence="1" id="KW-1133">Transmembrane helix</keyword>
<dbReference type="EMBL" id="WHVB01000008">
    <property type="protein sequence ID" value="KAF8480390.1"/>
    <property type="molecule type" value="Genomic_DNA"/>
</dbReference>
<keyword evidence="3" id="KW-1185">Reference proteome</keyword>
<dbReference type="AlphaFoldDB" id="A0A9P5T9E9"/>
<accession>A0A9P5T9E9</accession>
<keyword evidence="1" id="KW-0472">Membrane</keyword>
<reference evidence="2" key="1">
    <citation type="submission" date="2019-10" db="EMBL/GenBank/DDBJ databases">
        <authorList>
            <consortium name="DOE Joint Genome Institute"/>
            <person name="Kuo A."/>
            <person name="Miyauchi S."/>
            <person name="Kiss E."/>
            <person name="Drula E."/>
            <person name="Kohler A."/>
            <person name="Sanchez-Garcia M."/>
            <person name="Andreopoulos B."/>
            <person name="Barry K.W."/>
            <person name="Bonito G."/>
            <person name="Buee M."/>
            <person name="Carver A."/>
            <person name="Chen C."/>
            <person name="Cichocki N."/>
            <person name="Clum A."/>
            <person name="Culley D."/>
            <person name="Crous P.W."/>
            <person name="Fauchery L."/>
            <person name="Girlanda M."/>
            <person name="Hayes R."/>
            <person name="Keri Z."/>
            <person name="LaButti K."/>
            <person name="Lipzen A."/>
            <person name="Lombard V."/>
            <person name="Magnuson J."/>
            <person name="Maillard F."/>
            <person name="Morin E."/>
            <person name="Murat C."/>
            <person name="Nolan M."/>
            <person name="Ohm R."/>
            <person name="Pangilinan J."/>
            <person name="Pereira M."/>
            <person name="Perotto S."/>
            <person name="Peter M."/>
            <person name="Riley R."/>
            <person name="Sitrit Y."/>
            <person name="Stielow B."/>
            <person name="Szollosi G."/>
            <person name="Zifcakova L."/>
            <person name="Stursova M."/>
            <person name="Spatafora J.W."/>
            <person name="Tedersoo L."/>
            <person name="Vaario L.-M."/>
            <person name="Yamada A."/>
            <person name="Yan M."/>
            <person name="Wang P."/>
            <person name="Xu J."/>
            <person name="Bruns T."/>
            <person name="Baldrian P."/>
            <person name="Vilgalys R."/>
            <person name="Henrissat B."/>
            <person name="Grigoriev I.V."/>
            <person name="Hibbett D."/>
            <person name="Nagy L.G."/>
            <person name="Martin F.M."/>
        </authorList>
    </citation>
    <scope>NUCLEOTIDE SEQUENCE</scope>
    <source>
        <strain evidence="2">Prilba</strain>
    </source>
</reference>
<gene>
    <name evidence="2" type="ORF">DFH94DRAFT_474535</name>
</gene>
<evidence type="ECO:0000313" key="2">
    <source>
        <dbReference type="EMBL" id="KAF8480390.1"/>
    </source>
</evidence>
<evidence type="ECO:0000256" key="1">
    <source>
        <dbReference type="SAM" id="Phobius"/>
    </source>
</evidence>
<feature type="transmembrane region" description="Helical" evidence="1">
    <location>
        <begin position="150"/>
        <end position="167"/>
    </location>
</feature>
<evidence type="ECO:0000313" key="3">
    <source>
        <dbReference type="Proteomes" id="UP000759537"/>
    </source>
</evidence>
<dbReference type="Proteomes" id="UP000759537">
    <property type="component" value="Unassembled WGS sequence"/>
</dbReference>
<comment type="caution">
    <text evidence="2">The sequence shown here is derived from an EMBL/GenBank/DDBJ whole genome shotgun (WGS) entry which is preliminary data.</text>
</comment>
<protein>
    <submittedName>
        <fullName evidence="2">Uncharacterized protein</fullName>
    </submittedName>
</protein>
<reference evidence="2" key="2">
    <citation type="journal article" date="2020" name="Nat. Commun.">
        <title>Large-scale genome sequencing of mycorrhizal fungi provides insights into the early evolution of symbiotic traits.</title>
        <authorList>
            <person name="Miyauchi S."/>
            <person name="Kiss E."/>
            <person name="Kuo A."/>
            <person name="Drula E."/>
            <person name="Kohler A."/>
            <person name="Sanchez-Garcia M."/>
            <person name="Morin E."/>
            <person name="Andreopoulos B."/>
            <person name="Barry K.W."/>
            <person name="Bonito G."/>
            <person name="Buee M."/>
            <person name="Carver A."/>
            <person name="Chen C."/>
            <person name="Cichocki N."/>
            <person name="Clum A."/>
            <person name="Culley D."/>
            <person name="Crous P.W."/>
            <person name="Fauchery L."/>
            <person name="Girlanda M."/>
            <person name="Hayes R.D."/>
            <person name="Keri Z."/>
            <person name="LaButti K."/>
            <person name="Lipzen A."/>
            <person name="Lombard V."/>
            <person name="Magnuson J."/>
            <person name="Maillard F."/>
            <person name="Murat C."/>
            <person name="Nolan M."/>
            <person name="Ohm R.A."/>
            <person name="Pangilinan J."/>
            <person name="Pereira M.F."/>
            <person name="Perotto S."/>
            <person name="Peter M."/>
            <person name="Pfister S."/>
            <person name="Riley R."/>
            <person name="Sitrit Y."/>
            <person name="Stielow J.B."/>
            <person name="Szollosi G."/>
            <person name="Zifcakova L."/>
            <person name="Stursova M."/>
            <person name="Spatafora J.W."/>
            <person name="Tedersoo L."/>
            <person name="Vaario L.M."/>
            <person name="Yamada A."/>
            <person name="Yan M."/>
            <person name="Wang P."/>
            <person name="Xu J."/>
            <person name="Bruns T."/>
            <person name="Baldrian P."/>
            <person name="Vilgalys R."/>
            <person name="Dunand C."/>
            <person name="Henrissat B."/>
            <person name="Grigoriev I.V."/>
            <person name="Hibbett D."/>
            <person name="Nagy L.G."/>
            <person name="Martin F.M."/>
        </authorList>
    </citation>
    <scope>NUCLEOTIDE SEQUENCE</scope>
    <source>
        <strain evidence="2">Prilba</strain>
    </source>
</reference>
<proteinExistence type="predicted"/>